<feature type="transmembrane region" description="Helical" evidence="1">
    <location>
        <begin position="12"/>
        <end position="37"/>
    </location>
</feature>
<dbReference type="AlphaFoldDB" id="F2AXS9"/>
<protein>
    <submittedName>
        <fullName evidence="2">Uncharacterized protein</fullName>
    </submittedName>
</protein>
<name>F2AXS9_RHOBT</name>
<keyword evidence="1" id="KW-1133">Transmembrane helix</keyword>
<accession>F2AXS9</accession>
<evidence type="ECO:0000313" key="3">
    <source>
        <dbReference type="Proteomes" id="UP000006222"/>
    </source>
</evidence>
<evidence type="ECO:0000256" key="1">
    <source>
        <dbReference type="SAM" id="Phobius"/>
    </source>
</evidence>
<reference evidence="2 3" key="1">
    <citation type="journal article" date="2013" name="Mar. Genomics">
        <title>Expression of sulfatases in Rhodopirellula baltica and the diversity of sulfatases in the genus Rhodopirellula.</title>
        <authorList>
            <person name="Wegner C.E."/>
            <person name="Richter-Heitmann T."/>
            <person name="Klindworth A."/>
            <person name="Klockow C."/>
            <person name="Richter M."/>
            <person name="Achstetter T."/>
            <person name="Glockner F.O."/>
            <person name="Harder J."/>
        </authorList>
    </citation>
    <scope>NUCLEOTIDE SEQUENCE [LARGE SCALE GENOMIC DNA]</scope>
    <source>
        <strain evidence="2 3">WH47</strain>
    </source>
</reference>
<proteinExistence type="predicted"/>
<gene>
    <name evidence="2" type="ORF">RBWH47_05169</name>
</gene>
<evidence type="ECO:0000313" key="2">
    <source>
        <dbReference type="EMBL" id="EGF25524.1"/>
    </source>
</evidence>
<comment type="caution">
    <text evidence="2">The sequence shown here is derived from an EMBL/GenBank/DDBJ whole genome shotgun (WGS) entry which is preliminary data.</text>
</comment>
<dbReference type="Proteomes" id="UP000006222">
    <property type="component" value="Unassembled WGS sequence"/>
</dbReference>
<sequence length="93" mass="10019">MVPPSMPWTEAIWVGLLMCVFAMITMFCVVSLGMTWVDAKGGASGNLPTLLRTDSCSCRICVPSVLGTAYFVCETARPNVGRTETKWSPGSEP</sequence>
<keyword evidence="1" id="KW-0812">Transmembrane</keyword>
<dbReference type="EMBL" id="AFAR01000222">
    <property type="protein sequence ID" value="EGF25524.1"/>
    <property type="molecule type" value="Genomic_DNA"/>
</dbReference>
<organism evidence="2 3">
    <name type="scientific">Rhodopirellula baltica WH47</name>
    <dbReference type="NCBI Taxonomy" id="991778"/>
    <lineage>
        <taxon>Bacteria</taxon>
        <taxon>Pseudomonadati</taxon>
        <taxon>Planctomycetota</taxon>
        <taxon>Planctomycetia</taxon>
        <taxon>Pirellulales</taxon>
        <taxon>Pirellulaceae</taxon>
        <taxon>Rhodopirellula</taxon>
    </lineage>
</organism>
<keyword evidence="1" id="KW-0472">Membrane</keyword>